<dbReference type="SUPFAM" id="SSF53254">
    <property type="entry name" value="Phosphoglycerate mutase-like"/>
    <property type="match status" value="1"/>
</dbReference>
<name>A0AAW1RSA7_9CHLO</name>
<evidence type="ECO:0000256" key="1">
    <source>
        <dbReference type="SAM" id="MobiDB-lite"/>
    </source>
</evidence>
<dbReference type="Gene3D" id="3.40.50.1240">
    <property type="entry name" value="Phosphoglycerate mutase-like"/>
    <property type="match status" value="1"/>
</dbReference>
<dbReference type="Pfam" id="PF00300">
    <property type="entry name" value="His_Phos_1"/>
    <property type="match status" value="1"/>
</dbReference>
<reference evidence="2 3" key="1">
    <citation type="journal article" date="2024" name="Nat. Commun.">
        <title>Phylogenomics reveals the evolutionary origins of lichenization in chlorophyte algae.</title>
        <authorList>
            <person name="Puginier C."/>
            <person name="Libourel C."/>
            <person name="Otte J."/>
            <person name="Skaloud P."/>
            <person name="Haon M."/>
            <person name="Grisel S."/>
            <person name="Petersen M."/>
            <person name="Berrin J.G."/>
            <person name="Delaux P.M."/>
            <person name="Dal Grande F."/>
            <person name="Keller J."/>
        </authorList>
    </citation>
    <scope>NUCLEOTIDE SEQUENCE [LARGE SCALE GENOMIC DNA]</scope>
    <source>
        <strain evidence="2 3">SAG 2523</strain>
    </source>
</reference>
<gene>
    <name evidence="2" type="ORF">WJX84_001847</name>
</gene>
<sequence>MAASSAGRAGHCGCDIFRHSTPAKQQRLSASACCPTKAEAPRCCCRESPCLHQETLAHQSFKPSLPSPYKQPKQSRRGFLVDLSLLTVALESSKAAAPEPSQAALVQFPTTHLRNRYILVRAGESEAETEGLMLTNSVQKTSMTSGLSRKGKQQVLSRVLPKLEEMNVCGDTPCWLWPSITQRCYQTAEVTAAILGLSYSRIVPEFSFLDARGMGALDGMALQDAERQAMSGDATSSEWRPPHGTDGTPNESANDVLIRVRQMLSITETQYADNDVIIISPDSDNLSILQAGVLGSDLRNHSEHAFRPGEVRILALSATAYDPSPRQFRCRKPPKCS</sequence>
<comment type="caution">
    <text evidence="2">The sequence shown here is derived from an EMBL/GenBank/DDBJ whole genome shotgun (WGS) entry which is preliminary data.</text>
</comment>
<dbReference type="InterPro" id="IPR029033">
    <property type="entry name" value="His_PPase_superfam"/>
</dbReference>
<protein>
    <recommendedName>
        <fullName evidence="4">Phosphoglycerate mutase</fullName>
    </recommendedName>
</protein>
<dbReference type="PANTHER" id="PTHR47580:SF1">
    <property type="entry name" value="PHOSPHOGLYCERATE MUTASE FAMILY PROTEIN"/>
    <property type="match status" value="1"/>
</dbReference>
<dbReference type="PANTHER" id="PTHR47580">
    <property type="entry name" value="PHOSPHOGLYCERATE MUTASE FAMILY PROTEIN"/>
    <property type="match status" value="1"/>
</dbReference>
<evidence type="ECO:0000313" key="3">
    <source>
        <dbReference type="Proteomes" id="UP001485043"/>
    </source>
</evidence>
<keyword evidence="3" id="KW-1185">Reference proteome</keyword>
<proteinExistence type="predicted"/>
<evidence type="ECO:0008006" key="4">
    <source>
        <dbReference type="Google" id="ProtNLM"/>
    </source>
</evidence>
<evidence type="ECO:0000313" key="2">
    <source>
        <dbReference type="EMBL" id="KAK9836368.1"/>
    </source>
</evidence>
<dbReference type="Proteomes" id="UP001485043">
    <property type="component" value="Unassembled WGS sequence"/>
</dbReference>
<dbReference type="EMBL" id="JALJOV010002010">
    <property type="protein sequence ID" value="KAK9836368.1"/>
    <property type="molecule type" value="Genomic_DNA"/>
</dbReference>
<feature type="region of interest" description="Disordered" evidence="1">
    <location>
        <begin position="226"/>
        <end position="252"/>
    </location>
</feature>
<dbReference type="AlphaFoldDB" id="A0AAW1RSA7"/>
<organism evidence="2 3">
    <name type="scientific">Apatococcus fuscideae</name>
    <dbReference type="NCBI Taxonomy" id="2026836"/>
    <lineage>
        <taxon>Eukaryota</taxon>
        <taxon>Viridiplantae</taxon>
        <taxon>Chlorophyta</taxon>
        <taxon>core chlorophytes</taxon>
        <taxon>Trebouxiophyceae</taxon>
        <taxon>Chlorellales</taxon>
        <taxon>Chlorellaceae</taxon>
        <taxon>Apatococcus</taxon>
    </lineage>
</organism>
<accession>A0AAW1RSA7</accession>
<dbReference type="InterPro" id="IPR013078">
    <property type="entry name" value="His_Pase_superF_clade-1"/>
</dbReference>